<gene>
    <name evidence="2" type="ORF">GMBLW1_32680</name>
</gene>
<organism evidence="2">
    <name type="scientific">Tuwongella immobilis</name>
    <dbReference type="NCBI Taxonomy" id="692036"/>
    <lineage>
        <taxon>Bacteria</taxon>
        <taxon>Pseudomonadati</taxon>
        <taxon>Planctomycetota</taxon>
        <taxon>Planctomycetia</taxon>
        <taxon>Gemmatales</taxon>
        <taxon>Gemmataceae</taxon>
        <taxon>Tuwongella</taxon>
    </lineage>
</organism>
<evidence type="ECO:0000256" key="1">
    <source>
        <dbReference type="SAM" id="MobiDB-lite"/>
    </source>
</evidence>
<sequence>MSVGRCPTPWPRELGPLGNPRLRSGHFPRQNLSATNPASENARRGGPPLGLLAGSNRWLSPHFCGSSADFDDVADWPIGVTRSITHAGCRFWFQVAEWRRSPMVRWRCGWQRILTWRFHRQPIRGDGSNSLQSHPPRHHRVWLRSARNGASASESLPPGSPSGPPRRAFSGVSALTPVNRSHRKMIGAKPGFAKGTQFPWPGRGTASHTHTQHNTHNPRHRQSRLKSARNGASASESLPPGSPSGPPRRAFSEAGFVADKFCLGK</sequence>
<name>A0A6C2YI71_9BACT</name>
<evidence type="ECO:0000313" key="2">
    <source>
        <dbReference type="EMBL" id="VIP00692.1"/>
    </source>
</evidence>
<dbReference type="AlphaFoldDB" id="A0A6C2YI71"/>
<dbReference type="KEGG" id="tim:GMBLW1_32680"/>
<feature type="compositionally biased region" description="Basic residues" evidence="1">
    <location>
        <begin position="210"/>
        <end position="227"/>
    </location>
</feature>
<proteinExistence type="predicted"/>
<accession>A0A6C2YI71</accession>
<dbReference type="EMBL" id="LR586016">
    <property type="protein sequence ID" value="VIP00692.1"/>
    <property type="molecule type" value="Genomic_DNA"/>
</dbReference>
<feature type="compositionally biased region" description="Polar residues" evidence="1">
    <location>
        <begin position="30"/>
        <end position="39"/>
    </location>
</feature>
<feature type="region of interest" description="Disordered" evidence="1">
    <location>
        <begin position="1"/>
        <end position="47"/>
    </location>
</feature>
<reference evidence="2" key="1">
    <citation type="submission" date="2019-04" db="EMBL/GenBank/DDBJ databases">
        <authorList>
            <consortium name="Science for Life Laboratories"/>
        </authorList>
    </citation>
    <scope>NUCLEOTIDE SEQUENCE</scope>
    <source>
        <strain evidence="2">MBLW1</strain>
    </source>
</reference>
<keyword evidence="3" id="KW-1185">Reference proteome</keyword>
<dbReference type="Proteomes" id="UP000464378">
    <property type="component" value="Chromosome"/>
</dbReference>
<protein>
    <submittedName>
        <fullName evidence="2">Uncharacterized protein</fullName>
    </submittedName>
</protein>
<evidence type="ECO:0000313" key="3">
    <source>
        <dbReference type="Proteomes" id="UP000464378"/>
    </source>
</evidence>
<feature type="region of interest" description="Disordered" evidence="1">
    <location>
        <begin position="148"/>
        <end position="251"/>
    </location>
</feature>
<dbReference type="EMBL" id="LR593887">
    <property type="protein sequence ID" value="VTR96802.1"/>
    <property type="molecule type" value="Genomic_DNA"/>
</dbReference>
<dbReference type="InParanoid" id="A0A6C2YI71"/>